<dbReference type="InterPro" id="IPR057349">
    <property type="entry name" value="C2_Mug190_3rd"/>
</dbReference>
<evidence type="ECO:0000256" key="9">
    <source>
        <dbReference type="ARBA" id="ARBA00023121"/>
    </source>
</evidence>
<feature type="domain" description="C2" evidence="13">
    <location>
        <begin position="369"/>
        <end position="501"/>
    </location>
</feature>
<dbReference type="SMART" id="SM00239">
    <property type="entry name" value="C2"/>
    <property type="match status" value="2"/>
</dbReference>
<dbReference type="PANTHER" id="PTHR47348">
    <property type="entry name" value="MEIOTICALLY UP-REGULATED GENE 190 PROTEIN"/>
    <property type="match status" value="1"/>
</dbReference>
<dbReference type="Gene3D" id="2.60.40.150">
    <property type="entry name" value="C2 domain"/>
    <property type="match status" value="2"/>
</dbReference>
<feature type="compositionally biased region" description="Polar residues" evidence="11">
    <location>
        <begin position="43"/>
        <end position="56"/>
    </location>
</feature>
<name>A0AAD7D070_MYCRO</name>
<keyword evidence="2" id="KW-0813">Transport</keyword>
<dbReference type="AlphaFoldDB" id="A0AAD7D070"/>
<feature type="transmembrane region" description="Helical" evidence="12">
    <location>
        <begin position="124"/>
        <end position="148"/>
    </location>
</feature>
<feature type="region of interest" description="Disordered" evidence="11">
    <location>
        <begin position="551"/>
        <end position="595"/>
    </location>
</feature>
<dbReference type="InterPro" id="IPR037765">
    <property type="entry name" value="C2B_Tricalbin"/>
</dbReference>
<feature type="transmembrane region" description="Helical" evidence="12">
    <location>
        <begin position="92"/>
        <end position="112"/>
    </location>
</feature>
<keyword evidence="3" id="KW-0597">Phosphoprotein</keyword>
<keyword evidence="8" id="KW-0445">Lipid transport</keyword>
<dbReference type="PANTHER" id="PTHR47348:SF2">
    <property type="entry name" value="MEIOTICALLY UP-REGULATED 190 PROTEIN"/>
    <property type="match status" value="1"/>
</dbReference>
<evidence type="ECO:0000259" key="13">
    <source>
        <dbReference type="PROSITE" id="PS50004"/>
    </source>
</evidence>
<keyword evidence="7 12" id="KW-1133">Transmembrane helix</keyword>
<evidence type="ECO:0000256" key="6">
    <source>
        <dbReference type="ARBA" id="ARBA00022824"/>
    </source>
</evidence>
<accession>A0AAD7D070</accession>
<feature type="domain" description="C2" evidence="13">
    <location>
        <begin position="582"/>
        <end position="714"/>
    </location>
</feature>
<organism evidence="15 16">
    <name type="scientific">Mycena rosella</name>
    <name type="common">Pink bonnet</name>
    <name type="synonym">Agaricus rosellus</name>
    <dbReference type="NCBI Taxonomy" id="1033263"/>
    <lineage>
        <taxon>Eukaryota</taxon>
        <taxon>Fungi</taxon>
        <taxon>Dikarya</taxon>
        <taxon>Basidiomycota</taxon>
        <taxon>Agaricomycotina</taxon>
        <taxon>Agaricomycetes</taxon>
        <taxon>Agaricomycetidae</taxon>
        <taxon>Agaricales</taxon>
        <taxon>Marasmiineae</taxon>
        <taxon>Mycenaceae</taxon>
        <taxon>Mycena</taxon>
    </lineage>
</organism>
<reference evidence="15" key="1">
    <citation type="submission" date="2023-03" db="EMBL/GenBank/DDBJ databases">
        <title>Massive genome expansion in bonnet fungi (Mycena s.s.) driven by repeated elements and novel gene families across ecological guilds.</title>
        <authorList>
            <consortium name="Lawrence Berkeley National Laboratory"/>
            <person name="Harder C.B."/>
            <person name="Miyauchi S."/>
            <person name="Viragh M."/>
            <person name="Kuo A."/>
            <person name="Thoen E."/>
            <person name="Andreopoulos B."/>
            <person name="Lu D."/>
            <person name="Skrede I."/>
            <person name="Drula E."/>
            <person name="Henrissat B."/>
            <person name="Morin E."/>
            <person name="Kohler A."/>
            <person name="Barry K."/>
            <person name="LaButti K."/>
            <person name="Morin E."/>
            <person name="Salamov A."/>
            <person name="Lipzen A."/>
            <person name="Mereny Z."/>
            <person name="Hegedus B."/>
            <person name="Baldrian P."/>
            <person name="Stursova M."/>
            <person name="Weitz H."/>
            <person name="Taylor A."/>
            <person name="Grigoriev I.V."/>
            <person name="Nagy L.G."/>
            <person name="Martin F."/>
            <person name="Kauserud H."/>
        </authorList>
    </citation>
    <scope>NUCLEOTIDE SEQUENCE</scope>
    <source>
        <strain evidence="15">CBHHK067</strain>
    </source>
</reference>
<evidence type="ECO:0000256" key="7">
    <source>
        <dbReference type="ARBA" id="ARBA00022989"/>
    </source>
</evidence>
<dbReference type="PROSITE" id="PS50004">
    <property type="entry name" value="C2"/>
    <property type="match status" value="2"/>
</dbReference>
<gene>
    <name evidence="15" type="ORF">B0H17DRAFT_181297</name>
</gene>
<dbReference type="Pfam" id="PF00168">
    <property type="entry name" value="C2"/>
    <property type="match status" value="2"/>
</dbReference>
<dbReference type="InterPro" id="IPR000008">
    <property type="entry name" value="C2_dom"/>
</dbReference>
<keyword evidence="4 12" id="KW-0812">Transmembrane</keyword>
<feature type="domain" description="SMP-LTD" evidence="14">
    <location>
        <begin position="171"/>
        <end position="372"/>
    </location>
</feature>
<feature type="compositionally biased region" description="Basic and acidic residues" evidence="11">
    <location>
        <begin position="551"/>
        <end position="585"/>
    </location>
</feature>
<sequence length="1022" mass="112168">MSTPPPSSGKRTPTPSNGAHAHERTVTDPVTHLSLPVHDSTTEELQAVSTKSTPSSEDGPPNLDAFRQSHMNGVIDAEARKDAVDDTRQTKIQIAVIVAVAAFASSSAILLLSRVLGAIMAGWAASLFASAMCCILGLVAATCVFYFWNPSPPKVQLHGEETQLHKPDSESPETAIWFNALLRSLWPIVNPALFTSVSDMLEDALQASLPKLIHGVRVADIGQGSEALRIIGIRSLEGTGTEEDEGDFVNLEVALAYRARPHGTGLKDRSGNPHILLQFWVAGGVMLPVWVELTGILATTRMRIQLMPNPPFLSTMTLTLLGQPKVTLKCTPLAKSFLNVMDVPGLSGWLQSAIDAAVGEYVAPRSLNLDLKTMLSGRDQMDTVSIGIVVVIVKSAEGYKDGDGGKFWESKGEQRGDPYTTIGWGKWGKPVWSSRIIENEGNPFWEEIAVLLVGPSEMNAKEKLRLQLWDSDRGAADDLLGTVEVHLHDLMNDSKTKNQLSDRKDQFTDVNGTPWSGTLEWTCGYFEKTTLEQHLEEKGKDVKEVKRNIEHDTERELREAETLQHDGQEEIEKQKQADLKDRSDEIIAGSPPTEQWPSGVLSIQIEQIRGLVVQKSRDNAVGEGVEDEEDQDLPSAYCTIIVNHQSVYKTRTKLKSNKPFFAAGTERFIKDWRSASVIIAVRDSRMHEVDPLIGVVVLPLQTLLKTRSQISDAFPLVGGIGFGRMQLSLVFRSVQARLPRPLLGWDVGTLDIQPRARAADGLPADLGACRLVLRTLNAKGKMRAHAEGGWGEKRERPVRLAVKRRFGECLLVEFRRHALGPDQTPAFCTLWLKDVADDDEAVVSLPVWRNAHGAVDRARINAREPEGAERVGTLELTVRLWPGLSGYHKKLAEHDANFADVMQVLDAAEESGDSPHGSLYDDETSDSSDAEGGNDNGNGNGNGNGNKNKESEGKGGLLSEAKDYKNHRGELHRKHRGLMQWGAARKLAWVGHSVEGAADNIEHKIKGRFTHNQTEQGIDVEA</sequence>
<feature type="region of interest" description="Disordered" evidence="11">
    <location>
        <begin position="1"/>
        <end position="67"/>
    </location>
</feature>
<dbReference type="GO" id="GO:0061817">
    <property type="term" value="P:endoplasmic reticulum-plasma membrane tethering"/>
    <property type="evidence" value="ECO:0007669"/>
    <property type="project" value="InterPro"/>
</dbReference>
<evidence type="ECO:0000256" key="11">
    <source>
        <dbReference type="SAM" id="MobiDB-lite"/>
    </source>
</evidence>
<comment type="subcellular location">
    <subcellularLocation>
        <location evidence="1">Endoplasmic reticulum membrane</location>
    </subcellularLocation>
</comment>
<feature type="compositionally biased region" description="Gly residues" evidence="11">
    <location>
        <begin position="934"/>
        <end position="944"/>
    </location>
</feature>
<keyword evidence="10 12" id="KW-0472">Membrane</keyword>
<keyword evidence="9" id="KW-0446">Lipid-binding</keyword>
<feature type="region of interest" description="Disordered" evidence="11">
    <location>
        <begin position="909"/>
        <end position="956"/>
    </location>
</feature>
<evidence type="ECO:0000256" key="3">
    <source>
        <dbReference type="ARBA" id="ARBA00022553"/>
    </source>
</evidence>
<evidence type="ECO:0000256" key="2">
    <source>
        <dbReference type="ARBA" id="ARBA00022448"/>
    </source>
</evidence>
<protein>
    <recommendedName>
        <fullName evidence="17">Meiotically up-regulated gene 190 protein</fullName>
    </recommendedName>
</protein>
<dbReference type="GO" id="GO:0008289">
    <property type="term" value="F:lipid binding"/>
    <property type="evidence" value="ECO:0007669"/>
    <property type="project" value="UniProtKB-KW"/>
</dbReference>
<dbReference type="SUPFAM" id="SSF49562">
    <property type="entry name" value="C2 domain (Calcium/lipid-binding domain, CaLB)"/>
    <property type="match status" value="2"/>
</dbReference>
<evidence type="ECO:0000259" key="14">
    <source>
        <dbReference type="PROSITE" id="PS51847"/>
    </source>
</evidence>
<feature type="compositionally biased region" description="Polar residues" evidence="11">
    <location>
        <begin position="8"/>
        <end position="17"/>
    </location>
</feature>
<dbReference type="GO" id="GO:0006869">
    <property type="term" value="P:lipid transport"/>
    <property type="evidence" value="ECO:0007669"/>
    <property type="project" value="UniProtKB-KW"/>
</dbReference>
<dbReference type="Pfam" id="PF25331">
    <property type="entry name" value="C2_Mug190_3rd"/>
    <property type="match status" value="1"/>
</dbReference>
<dbReference type="CDD" id="cd21676">
    <property type="entry name" value="SMP_Mug190"/>
    <property type="match status" value="1"/>
</dbReference>
<evidence type="ECO:0000256" key="12">
    <source>
        <dbReference type="SAM" id="Phobius"/>
    </source>
</evidence>
<evidence type="ECO:0000313" key="16">
    <source>
        <dbReference type="Proteomes" id="UP001221757"/>
    </source>
</evidence>
<evidence type="ECO:0000256" key="5">
    <source>
        <dbReference type="ARBA" id="ARBA00022737"/>
    </source>
</evidence>
<keyword evidence="5" id="KW-0677">Repeat</keyword>
<evidence type="ECO:0000313" key="15">
    <source>
        <dbReference type="EMBL" id="KAJ7672662.1"/>
    </source>
</evidence>
<evidence type="ECO:0000256" key="10">
    <source>
        <dbReference type="ARBA" id="ARBA00023136"/>
    </source>
</evidence>
<feature type="compositionally biased region" description="Acidic residues" evidence="11">
    <location>
        <begin position="920"/>
        <end position="929"/>
    </location>
</feature>
<evidence type="ECO:0000256" key="8">
    <source>
        <dbReference type="ARBA" id="ARBA00023055"/>
    </source>
</evidence>
<evidence type="ECO:0000256" key="4">
    <source>
        <dbReference type="ARBA" id="ARBA00022692"/>
    </source>
</evidence>
<dbReference type="Proteomes" id="UP001221757">
    <property type="component" value="Unassembled WGS sequence"/>
</dbReference>
<dbReference type="GO" id="GO:0005789">
    <property type="term" value="C:endoplasmic reticulum membrane"/>
    <property type="evidence" value="ECO:0007669"/>
    <property type="project" value="UniProtKB-SubCell"/>
</dbReference>
<dbReference type="EMBL" id="JARKIE010000167">
    <property type="protein sequence ID" value="KAJ7672662.1"/>
    <property type="molecule type" value="Genomic_DNA"/>
</dbReference>
<dbReference type="CDD" id="cd04052">
    <property type="entry name" value="C2B_Tricalbin-like"/>
    <property type="match status" value="1"/>
</dbReference>
<keyword evidence="6" id="KW-0256">Endoplasmic reticulum</keyword>
<evidence type="ECO:0008006" key="17">
    <source>
        <dbReference type="Google" id="ProtNLM"/>
    </source>
</evidence>
<dbReference type="InterPro" id="IPR031468">
    <property type="entry name" value="SMP_LBD"/>
</dbReference>
<dbReference type="PROSITE" id="PS51847">
    <property type="entry name" value="SMP"/>
    <property type="match status" value="1"/>
</dbReference>
<keyword evidence="16" id="KW-1185">Reference proteome</keyword>
<proteinExistence type="predicted"/>
<comment type="caution">
    <text evidence="15">The sequence shown here is derived from an EMBL/GenBank/DDBJ whole genome shotgun (WGS) entry which is preliminary data.</text>
</comment>
<dbReference type="InterPro" id="IPR035892">
    <property type="entry name" value="C2_domain_sf"/>
</dbReference>
<evidence type="ECO:0000256" key="1">
    <source>
        <dbReference type="ARBA" id="ARBA00004586"/>
    </source>
</evidence>
<dbReference type="Pfam" id="PF25669">
    <property type="entry name" value="SMP_MUG190-like"/>
    <property type="match status" value="1"/>
</dbReference>